<reference evidence="3" key="1">
    <citation type="submission" date="2016-10" db="EMBL/GenBank/DDBJ databases">
        <authorList>
            <person name="Varghese N."/>
            <person name="Submissions S."/>
        </authorList>
    </citation>
    <scope>NUCLEOTIDE SEQUENCE [LARGE SCALE GENOMIC DNA]</scope>
    <source>
        <strain evidence="3">DSM 16471</strain>
    </source>
</reference>
<organism evidence="2 3">
    <name type="scientific">Maribacter orientalis</name>
    <dbReference type="NCBI Taxonomy" id="228957"/>
    <lineage>
        <taxon>Bacteria</taxon>
        <taxon>Pseudomonadati</taxon>
        <taxon>Bacteroidota</taxon>
        <taxon>Flavobacteriia</taxon>
        <taxon>Flavobacteriales</taxon>
        <taxon>Flavobacteriaceae</taxon>
        <taxon>Maribacter</taxon>
    </lineage>
</organism>
<evidence type="ECO:0000256" key="1">
    <source>
        <dbReference type="SAM" id="Phobius"/>
    </source>
</evidence>
<evidence type="ECO:0000313" key="2">
    <source>
        <dbReference type="EMBL" id="SEL65641.1"/>
    </source>
</evidence>
<evidence type="ECO:0000313" key="3">
    <source>
        <dbReference type="Proteomes" id="UP000198990"/>
    </source>
</evidence>
<gene>
    <name evidence="2" type="ORF">SAMN04488008_104443</name>
</gene>
<keyword evidence="1" id="KW-0472">Membrane</keyword>
<dbReference type="Proteomes" id="UP000198990">
    <property type="component" value="Unassembled WGS sequence"/>
</dbReference>
<keyword evidence="3" id="KW-1185">Reference proteome</keyword>
<dbReference type="RefSeq" id="WP_091624377.1">
    <property type="nucleotide sequence ID" value="NZ_FNZN01000004.1"/>
</dbReference>
<keyword evidence="1" id="KW-1133">Transmembrane helix</keyword>
<sequence length="88" mass="9896">MKYLITAITLISIGLIIYGLNLDGEQEAMANKFIGSGTLGLFLLAMPLFLIKESKGKKFKDYMLNDENVRKMQGKKPRNTDNQDTPLN</sequence>
<keyword evidence="1" id="KW-0812">Transmembrane</keyword>
<dbReference type="OrthoDB" id="1145018at2"/>
<dbReference type="STRING" id="228957.SAMN04488008_104443"/>
<protein>
    <submittedName>
        <fullName evidence="2">Uncharacterized protein</fullName>
    </submittedName>
</protein>
<name>A0A1H7RZ69_9FLAO</name>
<dbReference type="AlphaFoldDB" id="A0A1H7RZ69"/>
<accession>A0A1H7RZ69</accession>
<feature type="transmembrane region" description="Helical" evidence="1">
    <location>
        <begin position="29"/>
        <end position="51"/>
    </location>
</feature>
<dbReference type="EMBL" id="FNZN01000004">
    <property type="protein sequence ID" value="SEL65641.1"/>
    <property type="molecule type" value="Genomic_DNA"/>
</dbReference>
<proteinExistence type="predicted"/>